<dbReference type="InterPro" id="IPR036734">
    <property type="entry name" value="Neur_chan_lig-bd_sf"/>
</dbReference>
<feature type="transmembrane region" description="Helical" evidence="11">
    <location>
        <begin position="875"/>
        <end position="897"/>
    </location>
</feature>
<keyword evidence="8 11" id="KW-0406">Ion transport</keyword>
<dbReference type="Gene3D" id="2.70.170.10">
    <property type="entry name" value="Neurotransmitter-gated ion-channel ligand-binding domain"/>
    <property type="match status" value="1"/>
</dbReference>
<keyword evidence="3 11" id="KW-0813">Transport</keyword>
<evidence type="ECO:0000256" key="10">
    <source>
        <dbReference type="ARBA" id="ARBA00023303"/>
    </source>
</evidence>
<keyword evidence="16" id="KW-1185">Reference proteome</keyword>
<dbReference type="PANTHER" id="PTHR18945">
    <property type="entry name" value="NEUROTRANSMITTER GATED ION CHANNEL"/>
    <property type="match status" value="1"/>
</dbReference>
<dbReference type="CDD" id="cd19049">
    <property type="entry name" value="LGIC_TM_anion"/>
    <property type="match status" value="1"/>
</dbReference>
<dbReference type="Proteomes" id="UP000024635">
    <property type="component" value="Unassembled WGS sequence"/>
</dbReference>
<feature type="domain" description="Neurotransmitter-gated ion-channel transmembrane" evidence="14">
    <location>
        <begin position="817"/>
        <end position="925"/>
    </location>
</feature>
<dbReference type="InterPro" id="IPR006028">
    <property type="entry name" value="GABAA/Glycine_rcpt"/>
</dbReference>
<keyword evidence="5 11" id="KW-0812">Transmembrane</keyword>
<evidence type="ECO:0000256" key="5">
    <source>
        <dbReference type="ARBA" id="ARBA00022692"/>
    </source>
</evidence>
<dbReference type="EMBL" id="JARK01001381">
    <property type="protein sequence ID" value="EYC13141.1"/>
    <property type="molecule type" value="Genomic_DNA"/>
</dbReference>
<feature type="region of interest" description="Disordered" evidence="12">
    <location>
        <begin position="25"/>
        <end position="94"/>
    </location>
</feature>
<feature type="region of interest" description="Disordered" evidence="12">
    <location>
        <begin position="429"/>
        <end position="453"/>
    </location>
</feature>
<keyword evidence="7 11" id="KW-1133">Transmembrane helix</keyword>
<dbReference type="PRINTS" id="PR00252">
    <property type="entry name" value="NRIONCHANNEL"/>
</dbReference>
<dbReference type="CDD" id="cd18987">
    <property type="entry name" value="LGIC_ECD_anion"/>
    <property type="match status" value="1"/>
</dbReference>
<evidence type="ECO:0000256" key="8">
    <source>
        <dbReference type="ARBA" id="ARBA00023065"/>
    </source>
</evidence>
<comment type="subcellular location">
    <subcellularLocation>
        <location evidence="2">Cell membrane</location>
    </subcellularLocation>
    <subcellularLocation>
        <location evidence="1">Membrane</location>
        <topology evidence="1">Multi-pass membrane protein</topology>
    </subcellularLocation>
</comment>
<dbReference type="SUPFAM" id="SSF90112">
    <property type="entry name" value="Neurotransmitter-gated ion-channel transmembrane pore"/>
    <property type="match status" value="1"/>
</dbReference>
<dbReference type="Pfam" id="PF02931">
    <property type="entry name" value="Neur_chan_LBD"/>
    <property type="match status" value="1"/>
</dbReference>
<organism evidence="15 16">
    <name type="scientific">Ancylostoma ceylanicum</name>
    <dbReference type="NCBI Taxonomy" id="53326"/>
    <lineage>
        <taxon>Eukaryota</taxon>
        <taxon>Metazoa</taxon>
        <taxon>Ecdysozoa</taxon>
        <taxon>Nematoda</taxon>
        <taxon>Chromadorea</taxon>
        <taxon>Rhabditida</taxon>
        <taxon>Rhabditina</taxon>
        <taxon>Rhabditomorpha</taxon>
        <taxon>Strongyloidea</taxon>
        <taxon>Ancylostomatidae</taxon>
        <taxon>Ancylostomatinae</taxon>
        <taxon>Ancylostoma</taxon>
    </lineage>
</organism>
<dbReference type="InterPro" id="IPR018000">
    <property type="entry name" value="Neurotransmitter_ion_chnl_CS"/>
</dbReference>
<keyword evidence="9 11" id="KW-0472">Membrane</keyword>
<protein>
    <recommendedName>
        <fullName evidence="17">Neurotransmitter-gated ion-channel ligand-binding domain-containing protein</fullName>
    </recommendedName>
</protein>
<dbReference type="InterPro" id="IPR036719">
    <property type="entry name" value="Neuro-gated_channel_TM_sf"/>
</dbReference>
<evidence type="ECO:0000256" key="11">
    <source>
        <dbReference type="RuleBase" id="RU000687"/>
    </source>
</evidence>
<feature type="chain" id="PRO_5022247808" description="Neurotransmitter-gated ion-channel ligand-binding domain-containing protein" evidence="11">
    <location>
        <begin position="20"/>
        <end position="972"/>
    </location>
</feature>
<dbReference type="Pfam" id="PF02932">
    <property type="entry name" value="Neur_chan_memb"/>
    <property type="match status" value="1"/>
</dbReference>
<dbReference type="SUPFAM" id="SSF63712">
    <property type="entry name" value="Nicotinic receptor ligand binding domain-like"/>
    <property type="match status" value="1"/>
</dbReference>
<dbReference type="AlphaFoldDB" id="A0A016UDZ7"/>
<feature type="signal peptide" evidence="11">
    <location>
        <begin position="1"/>
        <end position="19"/>
    </location>
</feature>
<dbReference type="FunFam" id="1.20.58.390:FF:000055">
    <property type="entry name" value="Ligand-Gated ion Channel"/>
    <property type="match status" value="1"/>
</dbReference>
<evidence type="ECO:0000256" key="7">
    <source>
        <dbReference type="ARBA" id="ARBA00022989"/>
    </source>
</evidence>
<evidence type="ECO:0000256" key="9">
    <source>
        <dbReference type="ARBA" id="ARBA00023136"/>
    </source>
</evidence>
<feature type="domain" description="Neurotransmitter-gated ion-channel ligand-binding" evidence="13">
    <location>
        <begin position="611"/>
        <end position="782"/>
    </location>
</feature>
<evidence type="ECO:0000259" key="14">
    <source>
        <dbReference type="Pfam" id="PF02932"/>
    </source>
</evidence>
<dbReference type="PROSITE" id="PS00236">
    <property type="entry name" value="NEUROTR_ION_CHANNEL"/>
    <property type="match status" value="1"/>
</dbReference>
<evidence type="ECO:0000259" key="13">
    <source>
        <dbReference type="Pfam" id="PF02931"/>
    </source>
</evidence>
<evidence type="ECO:0000256" key="6">
    <source>
        <dbReference type="ARBA" id="ARBA00022729"/>
    </source>
</evidence>
<dbReference type="GO" id="GO:0005230">
    <property type="term" value="F:extracellular ligand-gated monoatomic ion channel activity"/>
    <property type="evidence" value="ECO:0007669"/>
    <property type="project" value="InterPro"/>
</dbReference>
<dbReference type="OrthoDB" id="442503at2759"/>
<dbReference type="InterPro" id="IPR006202">
    <property type="entry name" value="Neur_chan_lig-bd"/>
</dbReference>
<dbReference type="GO" id="GO:0005886">
    <property type="term" value="C:plasma membrane"/>
    <property type="evidence" value="ECO:0007669"/>
    <property type="project" value="UniProtKB-SubCell"/>
</dbReference>
<feature type="compositionally biased region" description="Basic and acidic residues" evidence="12">
    <location>
        <begin position="432"/>
        <end position="447"/>
    </location>
</feature>
<dbReference type="InterPro" id="IPR006029">
    <property type="entry name" value="Neurotrans-gated_channel_TM"/>
</dbReference>
<keyword evidence="6 11" id="KW-0732">Signal</keyword>
<feature type="transmembrane region" description="Helical" evidence="11">
    <location>
        <begin position="939"/>
        <end position="959"/>
    </location>
</feature>
<keyword evidence="4" id="KW-1003">Cell membrane</keyword>
<keyword evidence="10 11" id="KW-0407">Ion channel</keyword>
<dbReference type="PRINTS" id="PR00253">
    <property type="entry name" value="GABAARECEPTR"/>
</dbReference>
<dbReference type="InterPro" id="IPR006201">
    <property type="entry name" value="Neur_channel"/>
</dbReference>
<accession>A0A016UDZ7</accession>
<dbReference type="GO" id="GO:0004888">
    <property type="term" value="F:transmembrane signaling receptor activity"/>
    <property type="evidence" value="ECO:0007669"/>
    <property type="project" value="InterPro"/>
</dbReference>
<dbReference type="InterPro" id="IPR038050">
    <property type="entry name" value="Neuro_actylchol_rec"/>
</dbReference>
<evidence type="ECO:0008006" key="17">
    <source>
        <dbReference type="Google" id="ProtNLM"/>
    </source>
</evidence>
<evidence type="ECO:0000313" key="16">
    <source>
        <dbReference type="Proteomes" id="UP000024635"/>
    </source>
</evidence>
<dbReference type="STRING" id="53326.A0A016UDZ7"/>
<sequence>MKWNLLIILLLTQYTMIFSRRRTSAAERSFDKPDGLNWAPPEDGDDKDAKKKTSENNDTSDNETKETTTTSKRPKKNFVTEIPSTLEKEVEEEASEETDVISELLNGAKDILNITKQVEGKFLSSLSDETNRTVLWIDASYKAEDYNLNTTSLPECQAWRKFWSINATDGEDENATSTAEPTSVKDLEKDLKETELVKDKKRLKKLGLDEKLLEEHKAVGLVYKEICGDHGRILWYKDTSDAKDIGITEASPICEPFKEDLTPDTDKLALLAKILNEIVQNFTQGITPSFASHSNVDSSTPENDDVVTTLKDGQLEETTAPIPRQHSEDVIRRHNHGIGMPPKSISTLGVPHPIPETDGTSYLVVEEATDHTAKDHAGRKPATSEQEHTMQAESAIEGHSYVSNEIMEQEEDYTEDSEEYNRYRVLHHSRRKRDEENGNGNQEKKSSDEDEDEWLESMVNAFTDSPTGENVDAGETPRENATEYKWIRIEYADEAHPALLLSTPEAIEGLALKISLDALQRFEKVGLYLPGICADYVPKAIDEFDSSSFQGVEIEGPIGVNITALEAAGVNLTALAEKLRNDTEVDEILSRTNASTKTLGGSFILPVLNKNQYDPFSAPIVFQGSAVIVRFGIYIESMSNFQTSTMDYDMDIYLMMSWRDARLVNPYDKPILVKEEEILDKIWRPDPFFANAKEAEFHEVTFLNFLMRIFPDGLVLYETRVKIKPSCNLILCKYPHDKQTCDLLIKSFAYPVETVRFEWFTRRVDAIDKNPDVKLPELYIDRYEPTVCTKARKSGAFSCLRAVFRLKRDVGFHIAQTYIPTSLALMFSWVGVWLPEEFMEGRIGVAITVLLTLSTESAGAREHLPSVSYLKAIDLWFGFITGFVFFTLLQTLFVIGFDKRANQLKKWALKGKSDMTEDQRDMMMQKAKRYHKTGRYLDNFCRVFYPLSFLLFLIMYYFVFTEGRQDDCINRR</sequence>
<reference evidence="16" key="1">
    <citation type="journal article" date="2015" name="Nat. Genet.">
        <title>The genome and transcriptome of the zoonotic hookworm Ancylostoma ceylanicum identify infection-specific gene families.</title>
        <authorList>
            <person name="Schwarz E.M."/>
            <person name="Hu Y."/>
            <person name="Antoshechkin I."/>
            <person name="Miller M.M."/>
            <person name="Sternberg P.W."/>
            <person name="Aroian R.V."/>
        </authorList>
    </citation>
    <scope>NUCLEOTIDE SEQUENCE</scope>
    <source>
        <strain evidence="16">HY135</strain>
    </source>
</reference>
<gene>
    <name evidence="15" type="primary">Acey_s0045.g1290</name>
    <name evidence="15" type="synonym">Acey-lgc-45</name>
    <name evidence="15" type="ORF">Y032_0045g1290</name>
</gene>
<comment type="caution">
    <text evidence="11">Lacks conserved residue(s) required for the propagation of feature annotation.</text>
</comment>
<name>A0A016UDZ7_9BILA</name>
<evidence type="ECO:0000256" key="1">
    <source>
        <dbReference type="ARBA" id="ARBA00004141"/>
    </source>
</evidence>
<proteinExistence type="inferred from homology"/>
<comment type="caution">
    <text evidence="15">The sequence shown here is derived from an EMBL/GenBank/DDBJ whole genome shotgun (WGS) entry which is preliminary data.</text>
</comment>
<dbReference type="Gene3D" id="1.20.58.390">
    <property type="entry name" value="Neurotransmitter-gated ion-channel transmembrane domain"/>
    <property type="match status" value="1"/>
</dbReference>
<dbReference type="FunFam" id="2.70.170.10:FF:000052">
    <property type="entry name" value="Ligand-Gated ion Channel"/>
    <property type="match status" value="1"/>
</dbReference>
<evidence type="ECO:0000256" key="2">
    <source>
        <dbReference type="ARBA" id="ARBA00004236"/>
    </source>
</evidence>
<evidence type="ECO:0000256" key="3">
    <source>
        <dbReference type="ARBA" id="ARBA00022448"/>
    </source>
</evidence>
<evidence type="ECO:0000256" key="4">
    <source>
        <dbReference type="ARBA" id="ARBA00022475"/>
    </source>
</evidence>
<feature type="compositionally biased region" description="Basic and acidic residues" evidence="12">
    <location>
        <begin position="25"/>
        <end position="34"/>
    </location>
</feature>
<evidence type="ECO:0000313" key="15">
    <source>
        <dbReference type="EMBL" id="EYC13141.1"/>
    </source>
</evidence>
<evidence type="ECO:0000256" key="12">
    <source>
        <dbReference type="SAM" id="MobiDB-lite"/>
    </source>
</evidence>
<feature type="region of interest" description="Disordered" evidence="12">
    <location>
        <begin position="370"/>
        <end position="402"/>
    </location>
</feature>
<comment type="similarity">
    <text evidence="11">Belongs to the ligand-gated ion channel (TC 1.A.9) family.</text>
</comment>